<accession>A0A0M3HYE7</accession>
<organism evidence="1 2">
    <name type="scientific">Ascaris lumbricoides</name>
    <name type="common">Giant roundworm</name>
    <dbReference type="NCBI Taxonomy" id="6252"/>
    <lineage>
        <taxon>Eukaryota</taxon>
        <taxon>Metazoa</taxon>
        <taxon>Ecdysozoa</taxon>
        <taxon>Nematoda</taxon>
        <taxon>Chromadorea</taxon>
        <taxon>Rhabditida</taxon>
        <taxon>Spirurina</taxon>
        <taxon>Ascaridomorpha</taxon>
        <taxon>Ascaridoidea</taxon>
        <taxon>Ascarididae</taxon>
        <taxon>Ascaris</taxon>
    </lineage>
</organism>
<sequence>MILFSNNSRLKSSPTSSFSMRSFLFRFITDNILLLSISLRQFTAKKKIIAPILQHIKSTRGKVIA</sequence>
<dbReference type="AlphaFoldDB" id="A0A0M3HYE7"/>
<keyword evidence="1" id="KW-1185">Reference proteome</keyword>
<dbReference type="WBParaSite" id="ALUE_0000853301-mRNA-1">
    <property type="protein sequence ID" value="ALUE_0000853301-mRNA-1"/>
    <property type="gene ID" value="ALUE_0000853301"/>
</dbReference>
<dbReference type="Proteomes" id="UP000036681">
    <property type="component" value="Unplaced"/>
</dbReference>
<name>A0A0M3HYE7_ASCLU</name>
<reference evidence="2" key="1">
    <citation type="submission" date="2017-02" db="UniProtKB">
        <authorList>
            <consortium name="WormBaseParasite"/>
        </authorList>
    </citation>
    <scope>IDENTIFICATION</scope>
</reference>
<evidence type="ECO:0000313" key="2">
    <source>
        <dbReference type="WBParaSite" id="ALUE_0000853301-mRNA-1"/>
    </source>
</evidence>
<protein>
    <submittedName>
        <fullName evidence="2">Uncharacterized protein</fullName>
    </submittedName>
</protein>
<evidence type="ECO:0000313" key="1">
    <source>
        <dbReference type="Proteomes" id="UP000036681"/>
    </source>
</evidence>
<proteinExistence type="predicted"/>